<protein>
    <submittedName>
        <fullName evidence="2">Uncharacterized protein isoform X1</fullName>
    </submittedName>
</protein>
<evidence type="ECO:0000313" key="1">
    <source>
        <dbReference type="Proteomes" id="UP001652741"/>
    </source>
</evidence>
<name>A0A1S3SG75_SALSA</name>
<keyword evidence="1" id="KW-1185">Reference proteome</keyword>
<dbReference type="Proteomes" id="UP001652741">
    <property type="component" value="Chromosome ssa07"/>
</dbReference>
<dbReference type="RefSeq" id="XP_014063345.1">
    <property type="nucleotide sequence ID" value="XM_014207870.2"/>
</dbReference>
<dbReference type="GeneID" id="106609266"/>
<sequence>MAPGSSMLADSWGTTQLKEGLSVSSVGEGPALLALIEYCGPGEMTKDCCKDFSFTDPARVSPIGAVLLGAAQSTDTGSLCDATGRDVISRVNSQEMNPLSKQSRARRLFWRGNARALFQVSMGTFDIQSMTTAITATSILCNEDTQRACLTQANLRLNLDGNCCTASHRTISPPLSSCQRTHVIILLKSIALHYPPSRRCFRGVPRQHMTVKLSKQPRGADPG</sequence>
<dbReference type="KEGG" id="sasa:106609266"/>
<accession>A0A1S3SG75</accession>
<evidence type="ECO:0000313" key="2">
    <source>
        <dbReference type="RefSeq" id="XP_014063345.1"/>
    </source>
</evidence>
<proteinExistence type="predicted"/>
<organism evidence="1 2">
    <name type="scientific">Salmo salar</name>
    <name type="common">Atlantic salmon</name>
    <dbReference type="NCBI Taxonomy" id="8030"/>
    <lineage>
        <taxon>Eukaryota</taxon>
        <taxon>Metazoa</taxon>
        <taxon>Chordata</taxon>
        <taxon>Craniata</taxon>
        <taxon>Vertebrata</taxon>
        <taxon>Euteleostomi</taxon>
        <taxon>Actinopterygii</taxon>
        <taxon>Neopterygii</taxon>
        <taxon>Teleostei</taxon>
        <taxon>Protacanthopterygii</taxon>
        <taxon>Salmoniformes</taxon>
        <taxon>Salmonidae</taxon>
        <taxon>Salmoninae</taxon>
        <taxon>Salmo</taxon>
    </lineage>
</organism>
<gene>
    <name evidence="2" type="primary">LOC106609266</name>
</gene>
<dbReference type="AlphaFoldDB" id="A0A1S3SG75"/>
<reference evidence="2" key="1">
    <citation type="submission" date="2025-08" db="UniProtKB">
        <authorList>
            <consortium name="RefSeq"/>
        </authorList>
    </citation>
    <scope>IDENTIFICATION</scope>
</reference>